<name>A0A062UJJ0_9PROT</name>
<reference evidence="2 3" key="1">
    <citation type="journal article" date="2014" name="Antonie Van Leeuwenhoek">
        <title>Hyphomonas beringensis sp. nov. and Hyphomonas chukchiensis sp. nov., isolated from surface seawater of the Bering Sea and Chukchi Sea.</title>
        <authorList>
            <person name="Li C."/>
            <person name="Lai Q."/>
            <person name="Li G."/>
            <person name="Dong C."/>
            <person name="Wang J."/>
            <person name="Liao Y."/>
            <person name="Shao Z."/>
        </authorList>
    </citation>
    <scope>NUCLEOTIDE SEQUENCE [LARGE SCALE GENOMIC DNA]</scope>
    <source>
        <strain evidence="2 3">BH-BN04-4</strain>
    </source>
</reference>
<gene>
    <name evidence="2" type="ORF">HY30_14395</name>
</gene>
<organism evidence="2 3">
    <name type="scientific">Hyphomonas chukchiensis</name>
    <dbReference type="NCBI Taxonomy" id="1280947"/>
    <lineage>
        <taxon>Bacteria</taxon>
        <taxon>Pseudomonadati</taxon>
        <taxon>Pseudomonadota</taxon>
        <taxon>Alphaproteobacteria</taxon>
        <taxon>Hyphomonadales</taxon>
        <taxon>Hyphomonadaceae</taxon>
        <taxon>Hyphomonas</taxon>
    </lineage>
</organism>
<dbReference type="EMBL" id="AWFG01000015">
    <property type="protein sequence ID" value="KCZ59454.1"/>
    <property type="molecule type" value="Genomic_DNA"/>
</dbReference>
<feature type="region of interest" description="Disordered" evidence="1">
    <location>
        <begin position="94"/>
        <end position="113"/>
    </location>
</feature>
<dbReference type="PATRIC" id="fig|1280947.3.peg.1204"/>
<dbReference type="eggNOG" id="ENOG503182V">
    <property type="taxonomic scope" value="Bacteria"/>
</dbReference>
<comment type="caution">
    <text evidence="2">The sequence shown here is derived from an EMBL/GenBank/DDBJ whole genome shotgun (WGS) entry which is preliminary data.</text>
</comment>
<evidence type="ECO:0000313" key="3">
    <source>
        <dbReference type="Proteomes" id="UP000027190"/>
    </source>
</evidence>
<evidence type="ECO:0000313" key="2">
    <source>
        <dbReference type="EMBL" id="KCZ59454.1"/>
    </source>
</evidence>
<protein>
    <submittedName>
        <fullName evidence="2">Uncharacterized protein</fullName>
    </submittedName>
</protein>
<dbReference type="STRING" id="1280947.HY30_14395"/>
<evidence type="ECO:0000256" key="1">
    <source>
        <dbReference type="SAM" id="MobiDB-lite"/>
    </source>
</evidence>
<dbReference type="OrthoDB" id="7066912at2"/>
<dbReference type="AlphaFoldDB" id="A0A062UJJ0"/>
<proteinExistence type="predicted"/>
<dbReference type="RefSeq" id="WP_034738162.1">
    <property type="nucleotide sequence ID" value="NZ_AWFG01000015.1"/>
</dbReference>
<sequence>MSDGADKDWKLKLRYGQTETNFDHFAMVADGAVVEANADFKTEVGPCVLSMKAWAKDTEEAAEMMIAISNHLGFKMAGKVEIYATEPDAPPKEKPYGYDLKFTPYEGTSPTAQ</sequence>
<dbReference type="Proteomes" id="UP000027190">
    <property type="component" value="Unassembled WGS sequence"/>
</dbReference>
<accession>A0A062UJJ0</accession>
<keyword evidence="3" id="KW-1185">Reference proteome</keyword>